<evidence type="ECO:0000259" key="3">
    <source>
        <dbReference type="PROSITE" id="PS51186"/>
    </source>
</evidence>
<keyword evidence="1 4" id="KW-0808">Transferase</keyword>
<accession>A0A6L9UJV9</accession>
<organism evidence="4 5">
    <name type="scientific">Rhizobium lusitanum</name>
    <dbReference type="NCBI Taxonomy" id="293958"/>
    <lineage>
        <taxon>Bacteria</taxon>
        <taxon>Pseudomonadati</taxon>
        <taxon>Pseudomonadota</taxon>
        <taxon>Alphaproteobacteria</taxon>
        <taxon>Hyphomicrobiales</taxon>
        <taxon>Rhizobiaceae</taxon>
        <taxon>Rhizobium/Agrobacterium group</taxon>
        <taxon>Rhizobium</taxon>
    </lineage>
</organism>
<dbReference type="CDD" id="cd04301">
    <property type="entry name" value="NAT_SF"/>
    <property type="match status" value="1"/>
</dbReference>
<dbReference type="InterPro" id="IPR050832">
    <property type="entry name" value="Bact_Acetyltransf"/>
</dbReference>
<evidence type="ECO:0000256" key="2">
    <source>
        <dbReference type="ARBA" id="ARBA00023315"/>
    </source>
</evidence>
<dbReference type="PANTHER" id="PTHR43877:SF5">
    <property type="entry name" value="BLL8307 PROTEIN"/>
    <property type="match status" value="1"/>
</dbReference>
<dbReference type="GO" id="GO:0016747">
    <property type="term" value="F:acyltransferase activity, transferring groups other than amino-acyl groups"/>
    <property type="evidence" value="ECO:0007669"/>
    <property type="project" value="InterPro"/>
</dbReference>
<name>A0A6L9UJV9_9HYPH</name>
<protein>
    <submittedName>
        <fullName evidence="4">GNAT family N-acetyltransferase</fullName>
    </submittedName>
</protein>
<feature type="domain" description="N-acetyltransferase" evidence="3">
    <location>
        <begin position="1"/>
        <end position="152"/>
    </location>
</feature>
<comment type="caution">
    <text evidence="4">The sequence shown here is derived from an EMBL/GenBank/DDBJ whole genome shotgun (WGS) entry which is preliminary data.</text>
</comment>
<dbReference type="SUPFAM" id="SSF55729">
    <property type="entry name" value="Acyl-CoA N-acyltransferases (Nat)"/>
    <property type="match status" value="1"/>
</dbReference>
<dbReference type="EMBL" id="WUEY01000029">
    <property type="protein sequence ID" value="NEI74387.1"/>
    <property type="molecule type" value="Genomic_DNA"/>
</dbReference>
<gene>
    <name evidence="4" type="ORF">GR212_33065</name>
</gene>
<dbReference type="Pfam" id="PF00583">
    <property type="entry name" value="Acetyltransf_1"/>
    <property type="match status" value="1"/>
</dbReference>
<dbReference type="Gene3D" id="3.40.630.30">
    <property type="match status" value="1"/>
</dbReference>
<dbReference type="AlphaFoldDB" id="A0A6L9UJV9"/>
<keyword evidence="2" id="KW-0012">Acyltransferase</keyword>
<dbReference type="InterPro" id="IPR000182">
    <property type="entry name" value="GNAT_dom"/>
</dbReference>
<dbReference type="PROSITE" id="PS51186">
    <property type="entry name" value="GNAT"/>
    <property type="match status" value="1"/>
</dbReference>
<evidence type="ECO:0000313" key="5">
    <source>
        <dbReference type="Proteomes" id="UP000483035"/>
    </source>
</evidence>
<reference evidence="4 5" key="1">
    <citation type="submission" date="2019-12" db="EMBL/GenBank/DDBJ databases">
        <title>Rhizobium genotypes associated with high levels of biological nitrogen fixation by grain legumes in a temperate-maritime cropping system.</title>
        <authorList>
            <person name="Maluk M."/>
            <person name="Francesc Ferrando Molina F."/>
            <person name="Lopez Del Egido L."/>
            <person name="Lafos M."/>
            <person name="Langarica-Fuentes A."/>
            <person name="Gebre Yohannes G."/>
            <person name="Young M.W."/>
            <person name="Martin P."/>
            <person name="Gantlett R."/>
            <person name="Kenicer G."/>
            <person name="Hawes C."/>
            <person name="Begg G.S."/>
            <person name="Quilliam R.S."/>
            <person name="Squire G.R."/>
            <person name="Poole P.S."/>
            <person name="Young P.W."/>
            <person name="Iannetta P.M."/>
            <person name="James E.K."/>
        </authorList>
    </citation>
    <scope>NUCLEOTIDE SEQUENCE [LARGE SCALE GENOMIC DNA]</scope>
    <source>
        <strain evidence="4 5">JHI1118</strain>
    </source>
</reference>
<dbReference type="Proteomes" id="UP000483035">
    <property type="component" value="Unassembled WGS sequence"/>
</dbReference>
<sequence length="166" mass="17978">MQIKEGMLDDARVIALLETHLRTARVEAAPGSARALGLSGLKTPDIRFWSIWDAETLLGVGALKHLNGGHGELKSMHVASDARRRGMGGKLLQHILSEARSSGLSRLGLETGSWDYFRPAVALYSTHGFSHCEPFGDYRPEPNSIFMTLSFSDQTANAAAEVEADG</sequence>
<evidence type="ECO:0000313" key="4">
    <source>
        <dbReference type="EMBL" id="NEI74387.1"/>
    </source>
</evidence>
<proteinExistence type="predicted"/>
<dbReference type="InterPro" id="IPR016181">
    <property type="entry name" value="Acyl_CoA_acyltransferase"/>
</dbReference>
<evidence type="ECO:0000256" key="1">
    <source>
        <dbReference type="ARBA" id="ARBA00022679"/>
    </source>
</evidence>
<dbReference type="PANTHER" id="PTHR43877">
    <property type="entry name" value="AMINOALKYLPHOSPHONATE N-ACETYLTRANSFERASE-RELATED-RELATED"/>
    <property type="match status" value="1"/>
</dbReference>